<keyword evidence="1" id="KW-1133">Transmembrane helix</keyword>
<dbReference type="RefSeq" id="WP_113154245.1">
    <property type="nucleotide sequence ID" value="NZ_CP177239.1"/>
</dbReference>
<feature type="transmembrane region" description="Helical" evidence="1">
    <location>
        <begin position="12"/>
        <end position="37"/>
    </location>
</feature>
<dbReference type="EMBL" id="JAWLIP010000008">
    <property type="protein sequence ID" value="MDV6227994.1"/>
    <property type="molecule type" value="Genomic_DNA"/>
</dbReference>
<evidence type="ECO:0000256" key="1">
    <source>
        <dbReference type="SAM" id="Phobius"/>
    </source>
</evidence>
<keyword evidence="1" id="KW-0472">Membrane</keyword>
<gene>
    <name evidence="2" type="ORF">R2G56_16990</name>
</gene>
<comment type="caution">
    <text evidence="2">The sequence shown here is derived from an EMBL/GenBank/DDBJ whole genome shotgun (WGS) entry which is preliminary data.</text>
</comment>
<name>A0ABU4AP46_9HYPH</name>
<feature type="transmembrane region" description="Helical" evidence="1">
    <location>
        <begin position="57"/>
        <end position="77"/>
    </location>
</feature>
<evidence type="ECO:0000313" key="3">
    <source>
        <dbReference type="Proteomes" id="UP001185659"/>
    </source>
</evidence>
<protein>
    <submittedName>
        <fullName evidence="2">Uncharacterized protein</fullName>
    </submittedName>
</protein>
<sequence length="94" mass="11006">MRDLFRLSRYHWLFLFMVMALCAFLTAFLSFQLINVAMANLDFLLRHGLMGIADGGLLQFLSILAKGFLIVLFYFGFKGIEAELLQRWRNPRQK</sequence>
<keyword evidence="3" id="KW-1185">Reference proteome</keyword>
<proteinExistence type="predicted"/>
<accession>A0ABU4AP46</accession>
<keyword evidence="1" id="KW-0812">Transmembrane</keyword>
<dbReference type="Proteomes" id="UP001185659">
    <property type="component" value="Unassembled WGS sequence"/>
</dbReference>
<reference evidence="2 3" key="1">
    <citation type="submission" date="2023-10" db="EMBL/GenBank/DDBJ databases">
        <authorList>
            <person name="Venkata Ramana C."/>
            <person name="Sasikala C."/>
            <person name="Dhurka M."/>
        </authorList>
    </citation>
    <scope>NUCLEOTIDE SEQUENCE [LARGE SCALE GENOMIC DNA]</scope>
    <source>
        <strain evidence="2 3">KCTC 32151</strain>
    </source>
</reference>
<organism evidence="2 3">
    <name type="scientific">Nitratireductor aquimarinus</name>
    <dbReference type="NCBI Taxonomy" id="889300"/>
    <lineage>
        <taxon>Bacteria</taxon>
        <taxon>Pseudomonadati</taxon>
        <taxon>Pseudomonadota</taxon>
        <taxon>Alphaproteobacteria</taxon>
        <taxon>Hyphomicrobiales</taxon>
        <taxon>Phyllobacteriaceae</taxon>
        <taxon>Nitratireductor</taxon>
    </lineage>
</organism>
<evidence type="ECO:0000313" key="2">
    <source>
        <dbReference type="EMBL" id="MDV6227994.1"/>
    </source>
</evidence>